<evidence type="ECO:0000256" key="2">
    <source>
        <dbReference type="ARBA" id="ARBA00023315"/>
    </source>
</evidence>
<dbReference type="Gene3D" id="3.40.630.30">
    <property type="match status" value="1"/>
</dbReference>
<dbReference type="OrthoDB" id="5319888at2"/>
<sequence>MIKNCNKNNIQNISKLILDAIEDIASTLTGEFEEEKILETLDSYIKMDICRLSHKNIFTYVKDEKIVGILVAYSSNDIDILDKPMLLNLKDKGILKDSFEKECFEDEFYIDTISVLKKYQGQGIAKEFFNFAFKKAKELGYKKVSLLVDFKKEKAKNLYLKMGFEDNDKLVVAGNDFHHMIKWI</sequence>
<keyword evidence="1 3" id="KW-0808">Transferase</keyword>
<dbReference type="Pfam" id="PF00583">
    <property type="entry name" value="Acetyltransf_1"/>
    <property type="match status" value="1"/>
</dbReference>
<evidence type="ECO:0000313" key="4">
    <source>
        <dbReference type="Proteomes" id="UP000509513"/>
    </source>
</evidence>
<dbReference type="KEGG" id="acib:ACBT_1792"/>
<dbReference type="InterPro" id="IPR050680">
    <property type="entry name" value="YpeA/RimI_acetyltransf"/>
</dbReference>
<dbReference type="InterPro" id="IPR000182">
    <property type="entry name" value="GNAT_dom"/>
</dbReference>
<dbReference type="PANTHER" id="PTHR43420">
    <property type="entry name" value="ACETYLTRANSFERASE"/>
    <property type="match status" value="1"/>
</dbReference>
<evidence type="ECO:0000256" key="1">
    <source>
        <dbReference type="ARBA" id="ARBA00022679"/>
    </source>
</evidence>
<dbReference type="SUPFAM" id="SSF55729">
    <property type="entry name" value="Acyl-CoA N-acyltransferases (Nat)"/>
    <property type="match status" value="1"/>
</dbReference>
<dbReference type="Proteomes" id="UP000509513">
    <property type="component" value="Chromosome"/>
</dbReference>
<dbReference type="EMBL" id="CP054051">
    <property type="protein sequence ID" value="QKJ27689.1"/>
    <property type="molecule type" value="Genomic_DNA"/>
</dbReference>
<proteinExistence type="predicted"/>
<keyword evidence="2" id="KW-0012">Acyltransferase</keyword>
<name>A0A5J6RH77_9BACT</name>
<dbReference type="AlphaFoldDB" id="A0A5J6RH77"/>
<accession>A0A5J6RH77</accession>
<dbReference type="GO" id="GO:0016747">
    <property type="term" value="F:acyltransferase activity, transferring groups other than amino-acyl groups"/>
    <property type="evidence" value="ECO:0007669"/>
    <property type="project" value="InterPro"/>
</dbReference>
<dbReference type="InterPro" id="IPR016181">
    <property type="entry name" value="Acyl_CoA_acyltransferase"/>
</dbReference>
<protein>
    <submittedName>
        <fullName evidence="3">Acetyltransferase</fullName>
    </submittedName>
</protein>
<dbReference type="CDD" id="cd04301">
    <property type="entry name" value="NAT_SF"/>
    <property type="match status" value="1"/>
</dbReference>
<organism evidence="3 4">
    <name type="scientific">Aliarcobacter cibarius</name>
    <dbReference type="NCBI Taxonomy" id="255507"/>
    <lineage>
        <taxon>Bacteria</taxon>
        <taxon>Pseudomonadati</taxon>
        <taxon>Campylobacterota</taxon>
        <taxon>Epsilonproteobacteria</taxon>
        <taxon>Campylobacterales</taxon>
        <taxon>Arcobacteraceae</taxon>
        <taxon>Aliarcobacter</taxon>
    </lineage>
</organism>
<dbReference type="RefSeq" id="WP_024774751.1">
    <property type="nucleotide sequence ID" value="NZ_CP043857.1"/>
</dbReference>
<dbReference type="PROSITE" id="PS51186">
    <property type="entry name" value="GNAT"/>
    <property type="match status" value="1"/>
</dbReference>
<dbReference type="PANTHER" id="PTHR43420:SF44">
    <property type="entry name" value="ACETYLTRANSFERASE YPEA"/>
    <property type="match status" value="1"/>
</dbReference>
<evidence type="ECO:0000313" key="3">
    <source>
        <dbReference type="EMBL" id="QKJ27689.1"/>
    </source>
</evidence>
<gene>
    <name evidence="3" type="ORF">ACBT_1792</name>
</gene>
<reference evidence="3 4" key="1">
    <citation type="submission" date="2020-05" db="EMBL/GenBank/DDBJ databases">
        <title>Complete genome sequencing of Campylobacter and Arcobacter type strains.</title>
        <authorList>
            <person name="Miller W.G."/>
            <person name="Yee E."/>
        </authorList>
    </citation>
    <scope>NUCLEOTIDE SEQUENCE [LARGE SCALE GENOMIC DNA]</scope>
    <source>
        <strain evidence="3 4">LMG 21996</strain>
    </source>
</reference>